<evidence type="ECO:0000313" key="5">
    <source>
        <dbReference type="Proteomes" id="UP000195412"/>
    </source>
</evidence>
<evidence type="ECO:0000259" key="3">
    <source>
        <dbReference type="Pfam" id="PF01370"/>
    </source>
</evidence>
<dbReference type="SUPFAM" id="SSF51735">
    <property type="entry name" value="NAD(P)-binding Rossmann-fold domains"/>
    <property type="match status" value="1"/>
</dbReference>
<dbReference type="InterPro" id="IPR050425">
    <property type="entry name" value="NAD(P)_dehydrat-like"/>
</dbReference>
<dbReference type="Gene3D" id="3.40.50.720">
    <property type="entry name" value="NAD(P)-binding Rossmann-like Domain"/>
    <property type="match status" value="1"/>
</dbReference>
<evidence type="ECO:0000256" key="2">
    <source>
        <dbReference type="ARBA" id="ARBA00023445"/>
    </source>
</evidence>
<dbReference type="KEGG" id="lzy:LZ3411_0226"/>
<dbReference type="Pfam" id="PF01370">
    <property type="entry name" value="Epimerase"/>
    <property type="match status" value="1"/>
</dbReference>
<dbReference type="RefSeq" id="WP_087741389.1">
    <property type="nucleotide sequence ID" value="NZ_LT854705.1"/>
</dbReference>
<keyword evidence="1 4" id="KW-0560">Oxidoreductase</keyword>
<protein>
    <submittedName>
        <fullName evidence="4">Putative dihydroflavonol-4-reductase</fullName>
        <ecNumber evidence="4">1.1.1.219</ecNumber>
    </submittedName>
</protein>
<evidence type="ECO:0000256" key="1">
    <source>
        <dbReference type="ARBA" id="ARBA00023002"/>
    </source>
</evidence>
<dbReference type="Proteomes" id="UP000195412">
    <property type="component" value="Chromosome I"/>
</dbReference>
<reference evidence="5" key="1">
    <citation type="submission" date="2017-05" db="EMBL/GenBank/DDBJ databases">
        <authorList>
            <person name="Papadimitriou K."/>
        </authorList>
    </citation>
    <scope>NUCLEOTIDE SEQUENCE [LARGE SCALE GENOMIC DNA]</scope>
    <source>
        <strain evidence="5">ACA-DC 3411</strain>
    </source>
</reference>
<dbReference type="GO" id="GO:0045552">
    <property type="term" value="F:dihydroflavanol 4-reductase activity"/>
    <property type="evidence" value="ECO:0007669"/>
    <property type="project" value="UniProtKB-EC"/>
</dbReference>
<accession>A0A1Y6JTK9</accession>
<dbReference type="InterPro" id="IPR036291">
    <property type="entry name" value="NAD(P)-bd_dom_sf"/>
</dbReference>
<proteinExistence type="inferred from homology"/>
<comment type="similarity">
    <text evidence="2">Belongs to the NAD(P)-dependent epimerase/dehydratase family. Dihydroflavonol-4-reductase subfamily.</text>
</comment>
<feature type="domain" description="NAD-dependent epimerase/dehydratase" evidence="3">
    <location>
        <begin position="4"/>
        <end position="237"/>
    </location>
</feature>
<sequence length="334" mass="36100">MKKVVVTGGTGFVAGWVIVEFLRAGYQVATSVRSLNKVAGLTDEIAAAVTPAQLAQFSCFEADLTSDRNWVANLTGVDGVIHVASPMGNGTESVDELVNVAKNGALTVLKTAKTAGVTRIVMTSSQAVSTPSSDSTATLDESFWTDINNPELDPYRISKVAAETAAWDYANANDLQLTTILPGAIFGPILSAKAVSSNGILLQLLKGLPMVPHVSLEVSDVRDLAHLHRLAFENPVAQGKRYLAASQSLTMLAVERLFQTHFPEHHIKVRALPNWGTRVVARFVPSLRALVPMLNRQYHHTTAAAEHDLGWTQHRPQETVLAAAKALQHFELDR</sequence>
<dbReference type="AlphaFoldDB" id="A0A1Y6JTK9"/>
<organism evidence="4 5">
    <name type="scientific">Levilactobacillus zymae</name>
    <dbReference type="NCBI Taxonomy" id="267363"/>
    <lineage>
        <taxon>Bacteria</taxon>
        <taxon>Bacillati</taxon>
        <taxon>Bacillota</taxon>
        <taxon>Bacilli</taxon>
        <taxon>Lactobacillales</taxon>
        <taxon>Lactobacillaceae</taxon>
        <taxon>Levilactobacillus</taxon>
    </lineage>
</organism>
<dbReference type="PANTHER" id="PTHR10366">
    <property type="entry name" value="NAD DEPENDENT EPIMERASE/DEHYDRATASE"/>
    <property type="match status" value="1"/>
</dbReference>
<dbReference type="InterPro" id="IPR001509">
    <property type="entry name" value="Epimerase_deHydtase"/>
</dbReference>
<dbReference type="PANTHER" id="PTHR10366:SF564">
    <property type="entry name" value="STEROL-4-ALPHA-CARBOXYLATE 3-DEHYDROGENASE, DECARBOXYLATING"/>
    <property type="match status" value="1"/>
</dbReference>
<name>A0A1Y6JTK9_9LACO</name>
<dbReference type="EMBL" id="LT854705">
    <property type="protein sequence ID" value="SMS13276.1"/>
    <property type="molecule type" value="Genomic_DNA"/>
</dbReference>
<evidence type="ECO:0000313" key="4">
    <source>
        <dbReference type="EMBL" id="SMS13276.1"/>
    </source>
</evidence>
<gene>
    <name evidence="4" type="ORF">LZ3411_0226</name>
</gene>
<dbReference type="EC" id="1.1.1.219" evidence="4"/>